<dbReference type="EMBL" id="AWWV01007128">
    <property type="protein sequence ID" value="OMO98227.1"/>
    <property type="molecule type" value="Genomic_DNA"/>
</dbReference>
<dbReference type="STRING" id="210143.A0A1R3JU60"/>
<dbReference type="PANTHER" id="PTHR23032:SF12">
    <property type="entry name" value="BRO1 DOMAIN-CONTAINING PROTEIN"/>
    <property type="match status" value="1"/>
</dbReference>
<proteinExistence type="inferred from homology"/>
<comment type="caution">
    <text evidence="3">The sequence shown here is derived from an EMBL/GenBank/DDBJ whole genome shotgun (WGS) entry which is preliminary data.</text>
</comment>
<dbReference type="OMA" id="NHEMIMQ"/>
<keyword evidence="4" id="KW-1185">Reference proteome</keyword>
<dbReference type="InterPro" id="IPR038499">
    <property type="entry name" value="BRO1_sf"/>
</dbReference>
<dbReference type="InterPro" id="IPR004328">
    <property type="entry name" value="BRO1_dom"/>
</dbReference>
<dbReference type="PROSITE" id="PS51180">
    <property type="entry name" value="BRO1"/>
    <property type="match status" value="1"/>
</dbReference>
<gene>
    <name evidence="3" type="ORF">CCACVL1_04294</name>
</gene>
<dbReference type="PANTHER" id="PTHR23032">
    <property type="entry name" value="BRO1 DOMAIN-CONTAINING PROTEIN BROX"/>
    <property type="match status" value="1"/>
</dbReference>
<evidence type="ECO:0000313" key="4">
    <source>
        <dbReference type="Proteomes" id="UP000188268"/>
    </source>
</evidence>
<protein>
    <recommendedName>
        <fullName evidence="2">BRO1 domain-containing protein</fullName>
    </recommendedName>
</protein>
<dbReference type="InterPro" id="IPR038898">
    <property type="entry name" value="BROX"/>
</dbReference>
<organism evidence="3 4">
    <name type="scientific">Corchorus capsularis</name>
    <name type="common">Jute</name>
    <dbReference type="NCBI Taxonomy" id="210143"/>
    <lineage>
        <taxon>Eukaryota</taxon>
        <taxon>Viridiplantae</taxon>
        <taxon>Streptophyta</taxon>
        <taxon>Embryophyta</taxon>
        <taxon>Tracheophyta</taxon>
        <taxon>Spermatophyta</taxon>
        <taxon>Magnoliopsida</taxon>
        <taxon>eudicotyledons</taxon>
        <taxon>Gunneridae</taxon>
        <taxon>Pentapetalae</taxon>
        <taxon>rosids</taxon>
        <taxon>malvids</taxon>
        <taxon>Malvales</taxon>
        <taxon>Malvaceae</taxon>
        <taxon>Grewioideae</taxon>
        <taxon>Apeibeae</taxon>
        <taxon>Corchorus</taxon>
    </lineage>
</organism>
<comment type="similarity">
    <text evidence="1">Belongs to the BROX family.</text>
</comment>
<dbReference type="Gramene" id="OMO98227">
    <property type="protein sequence ID" value="OMO98227"/>
    <property type="gene ID" value="CCACVL1_04294"/>
</dbReference>
<reference evidence="3 4" key="1">
    <citation type="submission" date="2013-09" db="EMBL/GenBank/DDBJ databases">
        <title>Corchorus capsularis genome sequencing.</title>
        <authorList>
            <person name="Alam M."/>
            <person name="Haque M.S."/>
            <person name="Islam M.S."/>
            <person name="Emdad E.M."/>
            <person name="Islam M.M."/>
            <person name="Ahmed B."/>
            <person name="Halim A."/>
            <person name="Hossen Q.M.M."/>
            <person name="Hossain M.Z."/>
            <person name="Ahmed R."/>
            <person name="Khan M.M."/>
            <person name="Islam R."/>
            <person name="Rashid M.M."/>
            <person name="Khan S.A."/>
            <person name="Rahman M.S."/>
            <person name="Alam M."/>
        </authorList>
    </citation>
    <scope>NUCLEOTIDE SEQUENCE [LARGE SCALE GENOMIC DNA]</scope>
    <source>
        <strain evidence="4">cv. CVL-1</strain>
        <tissue evidence="3">Whole seedling</tissue>
    </source>
</reference>
<accession>A0A1R3JU60</accession>
<dbReference type="Proteomes" id="UP000188268">
    <property type="component" value="Unassembled WGS sequence"/>
</dbReference>
<evidence type="ECO:0000256" key="1">
    <source>
        <dbReference type="ARBA" id="ARBA00008901"/>
    </source>
</evidence>
<dbReference type="AlphaFoldDB" id="A0A1R3JU60"/>
<dbReference type="SMART" id="SM01041">
    <property type="entry name" value="BRO1"/>
    <property type="match status" value="1"/>
</dbReference>
<name>A0A1R3JU60_COCAP</name>
<dbReference type="OrthoDB" id="1909455at2759"/>
<evidence type="ECO:0000259" key="2">
    <source>
        <dbReference type="PROSITE" id="PS51180"/>
    </source>
</evidence>
<dbReference type="Pfam" id="PF03097">
    <property type="entry name" value="BRO1"/>
    <property type="match status" value="1"/>
</dbReference>
<dbReference type="Gene3D" id="1.25.40.280">
    <property type="entry name" value="alix/aip1 like domains"/>
    <property type="match status" value="1"/>
</dbReference>
<sequence length="400" mass="44514">MGCLLSTPEVAGETRRRPKNVGEIVVFVPGLRIPMPLDFAHPLDDGLSKSLVERLSALRTRIVVMAGGSTLADLQQALEDYLPVLLGLVEKGGQLKHNLQFCWINQEDVVEKTTMSDSWYEVLSVLHLMAVLSLSKANLLLLPRTSADGYQSKALEESKRASIDIFLKAAGYLEFAVQKVLPQLPLELRNDLPLDLREGVLKALCLQALGQGVEIQLGMAIDSIKASLAVKRRLACEMVKYWHQAQQYIMDIPLANGWGEKHKLFIQWKHDEAKAVAYYLHGLILEEGNTERSAEIAAAALQAAEGYLKESKKACESFHMTPPSSRNPPLWGASKYLAERIPKDIPSKTINGVSQNHEMIMQLAPALPDFLLSLKPDEYQLPSMDPSWNDLQVQNLFPTK</sequence>
<evidence type="ECO:0000313" key="3">
    <source>
        <dbReference type="EMBL" id="OMO98227.1"/>
    </source>
</evidence>
<feature type="domain" description="BRO1" evidence="2">
    <location>
        <begin position="25"/>
        <end position="400"/>
    </location>
</feature>
<dbReference type="CDD" id="cd09034">
    <property type="entry name" value="BRO1_Alix_like"/>
    <property type="match status" value="1"/>
</dbReference>